<proteinExistence type="predicted"/>
<accession>A0A0A8ZQP1</accession>
<reference evidence="1" key="2">
    <citation type="journal article" date="2015" name="Data Brief">
        <title>Shoot transcriptome of the giant reed, Arundo donax.</title>
        <authorList>
            <person name="Barrero R.A."/>
            <person name="Guerrero F.D."/>
            <person name="Moolhuijzen P."/>
            <person name="Goolsby J.A."/>
            <person name="Tidwell J."/>
            <person name="Bellgard S.E."/>
            <person name="Bellgard M.I."/>
        </authorList>
    </citation>
    <scope>NUCLEOTIDE SEQUENCE</scope>
    <source>
        <tissue evidence="1">Shoot tissue taken approximately 20 cm above the soil surface</tissue>
    </source>
</reference>
<organism evidence="1">
    <name type="scientific">Arundo donax</name>
    <name type="common">Giant reed</name>
    <name type="synonym">Donax arundinaceus</name>
    <dbReference type="NCBI Taxonomy" id="35708"/>
    <lineage>
        <taxon>Eukaryota</taxon>
        <taxon>Viridiplantae</taxon>
        <taxon>Streptophyta</taxon>
        <taxon>Embryophyta</taxon>
        <taxon>Tracheophyta</taxon>
        <taxon>Spermatophyta</taxon>
        <taxon>Magnoliopsida</taxon>
        <taxon>Liliopsida</taxon>
        <taxon>Poales</taxon>
        <taxon>Poaceae</taxon>
        <taxon>PACMAD clade</taxon>
        <taxon>Arundinoideae</taxon>
        <taxon>Arundineae</taxon>
        <taxon>Arundo</taxon>
    </lineage>
</organism>
<name>A0A0A8ZQP1_ARUDO</name>
<dbReference type="EMBL" id="GBRH01258820">
    <property type="protein sequence ID" value="JAD39075.1"/>
    <property type="molecule type" value="Transcribed_RNA"/>
</dbReference>
<evidence type="ECO:0000313" key="1">
    <source>
        <dbReference type="EMBL" id="JAD39075.1"/>
    </source>
</evidence>
<reference evidence="1" key="1">
    <citation type="submission" date="2014-09" db="EMBL/GenBank/DDBJ databases">
        <authorList>
            <person name="Magalhaes I.L.F."/>
            <person name="Oliveira U."/>
            <person name="Santos F.R."/>
            <person name="Vidigal T.H.D.A."/>
            <person name="Brescovit A.D."/>
            <person name="Santos A.J."/>
        </authorList>
    </citation>
    <scope>NUCLEOTIDE SEQUENCE</scope>
    <source>
        <tissue evidence="1">Shoot tissue taken approximately 20 cm above the soil surface</tissue>
    </source>
</reference>
<protein>
    <submittedName>
        <fullName evidence="1">Uncharacterized protein</fullName>
    </submittedName>
</protein>
<sequence>MHAIQGNYVSKSFSPSLIDKFPHHSRDPELHFQIGNKPSISSLFPRKKFQFCKIQEQRKKWKLHELT</sequence>
<dbReference type="AlphaFoldDB" id="A0A0A8ZQP1"/>